<dbReference type="EC" id="2.3.1.39" evidence="4"/>
<comment type="catalytic activity">
    <reaction evidence="3 4">
        <text>holo-[ACP] + malonyl-CoA = malonyl-[ACP] + CoA</text>
        <dbReference type="Rhea" id="RHEA:41792"/>
        <dbReference type="Rhea" id="RHEA-COMP:9623"/>
        <dbReference type="Rhea" id="RHEA-COMP:9685"/>
        <dbReference type="ChEBI" id="CHEBI:57287"/>
        <dbReference type="ChEBI" id="CHEBI:57384"/>
        <dbReference type="ChEBI" id="CHEBI:64479"/>
        <dbReference type="ChEBI" id="CHEBI:78449"/>
        <dbReference type="EC" id="2.3.1.39"/>
    </reaction>
</comment>
<dbReference type="Gene3D" id="3.30.70.250">
    <property type="entry name" value="Malonyl-CoA ACP transacylase, ACP-binding"/>
    <property type="match status" value="1"/>
</dbReference>
<dbReference type="FunFam" id="3.30.70.250:FF:000001">
    <property type="entry name" value="Malonyl CoA-acyl carrier protein transacylase"/>
    <property type="match status" value="1"/>
</dbReference>
<dbReference type="InterPro" id="IPR016036">
    <property type="entry name" value="Malonyl_transacylase_ACP-bd"/>
</dbReference>
<evidence type="ECO:0000256" key="4">
    <source>
        <dbReference type="PIRNR" id="PIRNR000446"/>
    </source>
</evidence>
<dbReference type="InterPro" id="IPR016035">
    <property type="entry name" value="Acyl_Trfase/lysoPLipase"/>
</dbReference>
<feature type="domain" description="Malonyl-CoA:ACP transacylase (MAT)" evidence="6">
    <location>
        <begin position="7"/>
        <end position="306"/>
    </location>
</feature>
<feature type="active site" evidence="5">
    <location>
        <position position="200"/>
    </location>
</feature>
<dbReference type="GO" id="GO:0006633">
    <property type="term" value="P:fatty acid biosynthetic process"/>
    <property type="evidence" value="ECO:0007669"/>
    <property type="project" value="TreeGrafter"/>
</dbReference>
<protein>
    <recommendedName>
        <fullName evidence="4">Malonyl CoA-acyl carrier protein transacylase</fullName>
        <ecNumber evidence="4">2.3.1.39</ecNumber>
    </recommendedName>
</protein>
<dbReference type="Pfam" id="PF00698">
    <property type="entry name" value="Acyl_transf_1"/>
    <property type="match status" value="1"/>
</dbReference>
<evidence type="ECO:0000259" key="6">
    <source>
        <dbReference type="SMART" id="SM00827"/>
    </source>
</evidence>
<dbReference type="SUPFAM" id="SSF52151">
    <property type="entry name" value="FabD/lysophospholipase-like"/>
    <property type="match status" value="1"/>
</dbReference>
<dbReference type="NCBIfam" id="TIGR00128">
    <property type="entry name" value="fabD"/>
    <property type="match status" value="1"/>
</dbReference>
<evidence type="ECO:0000313" key="7">
    <source>
        <dbReference type="EMBL" id="KGN03178.1"/>
    </source>
</evidence>
<evidence type="ECO:0000256" key="5">
    <source>
        <dbReference type="PIRSR" id="PIRSR000446-1"/>
    </source>
</evidence>
<dbReference type="AlphaFoldDB" id="A0AA88ZU21"/>
<dbReference type="Proteomes" id="UP000030016">
    <property type="component" value="Unassembled WGS sequence"/>
</dbReference>
<dbReference type="PIRSF" id="PIRSF000446">
    <property type="entry name" value="Mct"/>
    <property type="match status" value="1"/>
</dbReference>
<dbReference type="EMBL" id="JDRX01000003">
    <property type="protein sequence ID" value="KGN03178.1"/>
    <property type="molecule type" value="Genomic_DNA"/>
</dbReference>
<keyword evidence="2 4" id="KW-0012">Acyltransferase</keyword>
<dbReference type="InterPro" id="IPR004410">
    <property type="entry name" value="Malonyl_CoA-ACP_transAc_FabD"/>
</dbReference>
<evidence type="ECO:0000256" key="1">
    <source>
        <dbReference type="ARBA" id="ARBA00022679"/>
    </source>
</evidence>
<accession>A0AA88ZU21</accession>
<dbReference type="InterPro" id="IPR024925">
    <property type="entry name" value="Malonyl_CoA-ACP_transAc"/>
</dbReference>
<evidence type="ECO:0000256" key="3">
    <source>
        <dbReference type="ARBA" id="ARBA00048462"/>
    </source>
</evidence>
<proteinExistence type="inferred from homology"/>
<dbReference type="Gene3D" id="3.40.366.10">
    <property type="entry name" value="Malonyl-Coenzyme A Acyl Carrier Protein, domain 2"/>
    <property type="match status" value="1"/>
</dbReference>
<gene>
    <name evidence="7" type="ORF">Z969_02560</name>
</gene>
<name>A0AA88ZU21_CLONO</name>
<dbReference type="SUPFAM" id="SSF55048">
    <property type="entry name" value="Probable ACP-binding domain of malonyl-CoA ACP transacylase"/>
    <property type="match status" value="1"/>
</dbReference>
<comment type="similarity">
    <text evidence="4">Belongs to the fabD family.</text>
</comment>
<dbReference type="GO" id="GO:0004314">
    <property type="term" value="F:[acyl-carrier-protein] S-malonyltransferase activity"/>
    <property type="evidence" value="ECO:0007669"/>
    <property type="project" value="UniProtKB-EC"/>
</dbReference>
<dbReference type="SMART" id="SM00827">
    <property type="entry name" value="PKS_AT"/>
    <property type="match status" value="1"/>
</dbReference>
<feature type="active site" evidence="5">
    <location>
        <position position="91"/>
    </location>
</feature>
<dbReference type="PANTHER" id="PTHR42681:SF1">
    <property type="entry name" value="MALONYL-COA-ACYL CARRIER PROTEIN TRANSACYLASE, MITOCHONDRIAL"/>
    <property type="match status" value="1"/>
</dbReference>
<dbReference type="InterPro" id="IPR001227">
    <property type="entry name" value="Ac_transferase_dom_sf"/>
</dbReference>
<dbReference type="InterPro" id="IPR050858">
    <property type="entry name" value="Mal-CoA-ACP_Trans/PKS_FabD"/>
</dbReference>
<dbReference type="InterPro" id="IPR014043">
    <property type="entry name" value="Acyl_transferase_dom"/>
</dbReference>
<organism evidence="7 8">
    <name type="scientific">Clostridium novyi A str. 4570</name>
    <dbReference type="NCBI Taxonomy" id="1444290"/>
    <lineage>
        <taxon>Bacteria</taxon>
        <taxon>Bacillati</taxon>
        <taxon>Bacillota</taxon>
        <taxon>Clostridia</taxon>
        <taxon>Eubacteriales</taxon>
        <taxon>Clostridiaceae</taxon>
        <taxon>Clostridium</taxon>
    </lineage>
</organism>
<comment type="caution">
    <text evidence="7">The sequence shown here is derived from an EMBL/GenBank/DDBJ whole genome shotgun (WGS) entry which is preliminary data.</text>
</comment>
<sequence length="314" mass="34603">MSKIAFLFSGQGSQYIGMGKELYDNFHESRQVFHKADNALGFSISDLCFSGTLEDLNKTENTQPAILTTSIATLKALEKYEIEPDMVAGLSLGEYSALVCSGVLDFEDAVRVVKKRGKFMQEEVPFGVGTMAAVIGLPREKVREACIRASKEGIVQVANYNCDSQIVIAGEIKAVDKALEIAKELGAKRTIKLKVSAPFHTSMLKGAGDKLYSELQNIELKEMKIPVMTNVTGTYINDVHDIKGILKEQVMSSVLWEDIIKNMIEEGVDTFIEIGPGKALCGFVKKINRKVKVLNVEDLNSLRKTVDELKGDKN</sequence>
<evidence type="ECO:0000313" key="8">
    <source>
        <dbReference type="Proteomes" id="UP000030016"/>
    </source>
</evidence>
<dbReference type="RefSeq" id="WP_039248875.1">
    <property type="nucleotide sequence ID" value="NZ_JDRX01000003.1"/>
</dbReference>
<evidence type="ECO:0000256" key="2">
    <source>
        <dbReference type="ARBA" id="ARBA00023315"/>
    </source>
</evidence>
<reference evidence="7 8" key="1">
    <citation type="submission" date="2014-01" db="EMBL/GenBank/DDBJ databases">
        <title>Plasmidome dynamics in the species complex Clostridium novyi sensu lato converts strains of independent lineages into distinctly different pathogens.</title>
        <authorList>
            <person name="Skarin H."/>
            <person name="Segerman B."/>
        </authorList>
    </citation>
    <scope>NUCLEOTIDE SEQUENCE [LARGE SCALE GENOMIC DNA]</scope>
    <source>
        <strain evidence="7 8">4570</strain>
    </source>
</reference>
<dbReference type="PANTHER" id="PTHR42681">
    <property type="entry name" value="MALONYL-COA-ACYL CARRIER PROTEIN TRANSACYLASE, MITOCHONDRIAL"/>
    <property type="match status" value="1"/>
</dbReference>
<dbReference type="GO" id="GO:0005829">
    <property type="term" value="C:cytosol"/>
    <property type="evidence" value="ECO:0007669"/>
    <property type="project" value="TreeGrafter"/>
</dbReference>
<keyword evidence="1 4" id="KW-0808">Transferase</keyword>